<dbReference type="AlphaFoldDB" id="A0A0B1T009"/>
<accession>A0A0B1T009</accession>
<gene>
    <name evidence="1" type="ORF">OESDEN_11463</name>
</gene>
<proteinExistence type="predicted"/>
<organism evidence="1 2">
    <name type="scientific">Oesophagostomum dentatum</name>
    <name type="common">Nodular worm</name>
    <dbReference type="NCBI Taxonomy" id="61180"/>
    <lineage>
        <taxon>Eukaryota</taxon>
        <taxon>Metazoa</taxon>
        <taxon>Ecdysozoa</taxon>
        <taxon>Nematoda</taxon>
        <taxon>Chromadorea</taxon>
        <taxon>Rhabditida</taxon>
        <taxon>Rhabditina</taxon>
        <taxon>Rhabditomorpha</taxon>
        <taxon>Strongyloidea</taxon>
        <taxon>Strongylidae</taxon>
        <taxon>Oesophagostomum</taxon>
    </lineage>
</organism>
<evidence type="ECO:0000313" key="2">
    <source>
        <dbReference type="Proteomes" id="UP000053660"/>
    </source>
</evidence>
<evidence type="ECO:0000313" key="1">
    <source>
        <dbReference type="EMBL" id="KHJ88740.1"/>
    </source>
</evidence>
<reference evidence="1 2" key="1">
    <citation type="submission" date="2014-03" db="EMBL/GenBank/DDBJ databases">
        <title>Draft genome of the hookworm Oesophagostomum dentatum.</title>
        <authorList>
            <person name="Mitreva M."/>
        </authorList>
    </citation>
    <scope>NUCLEOTIDE SEQUENCE [LARGE SCALE GENOMIC DNA]</scope>
    <source>
        <strain evidence="1 2">OD-Hann</strain>
    </source>
</reference>
<dbReference type="OrthoDB" id="869189at2759"/>
<dbReference type="EMBL" id="KN555291">
    <property type="protein sequence ID" value="KHJ88740.1"/>
    <property type="molecule type" value="Genomic_DNA"/>
</dbReference>
<name>A0A0B1T009_OESDE</name>
<keyword evidence="2" id="KW-1185">Reference proteome</keyword>
<protein>
    <submittedName>
        <fullName evidence="1">Uncharacterized protein</fullName>
    </submittedName>
</protein>
<dbReference type="Proteomes" id="UP000053660">
    <property type="component" value="Unassembled WGS sequence"/>
</dbReference>
<sequence>MGPPQVLYRALCRIGDKVVYPILPSFAKAAWNHPAGPKTAERIKAKTDSHSMKIPSNFISRKYSA</sequence>